<dbReference type="Proteomes" id="UP000070089">
    <property type="component" value="Unassembled WGS sequence"/>
</dbReference>
<name>A0A132NML3_GIAIN</name>
<dbReference type="OrthoDB" id="10257491at2759"/>
<dbReference type="EMBL" id="JXTI01000220">
    <property type="protein sequence ID" value="KWX11276.1"/>
    <property type="molecule type" value="Genomic_DNA"/>
</dbReference>
<protein>
    <submittedName>
        <fullName evidence="1">Uncharacterized protein</fullName>
    </submittedName>
</protein>
<sequence>MTDATSGATQFRGACRDYKHPASRTAKRIADGNIRPFYSSLFLDPEEAQYLQHLAEKRKESTLALLVHQEETKRKIRNQSLVTKDWTRTAPSVNGQSTDRWSKYRLSIERQGKGSPEVEISNRTSTIASASLEEQMTRSERPLRGQTSLLANAESSAQKGLTIRHSPFFAAKSQAITKNDSARSADPSYCAKLSDIGVRYIGERLRGSLNPYLTIDAEQILSSMWRYDNRFSERQTPFGRSKLSMTTVPK</sequence>
<reference evidence="1 2" key="1">
    <citation type="journal article" date="2015" name="Mol. Biochem. Parasitol.">
        <title>Identification of polymorphic genes for use in assemblage B genotyping assays through comparative genomics of multiple assemblage B Giardia duodenalis isolates.</title>
        <authorList>
            <person name="Wielinga C."/>
            <person name="Thompson R.C."/>
            <person name="Monis P."/>
            <person name="Ryan U."/>
        </authorList>
    </citation>
    <scope>NUCLEOTIDE SEQUENCE [LARGE SCALE GENOMIC DNA]</scope>
    <source>
        <strain evidence="1 2">BAH15c1</strain>
    </source>
</reference>
<gene>
    <name evidence="1" type="ORF">QR46_4764</name>
</gene>
<dbReference type="VEuPathDB" id="GiardiaDB:QR46_4764"/>
<proteinExistence type="predicted"/>
<evidence type="ECO:0000313" key="1">
    <source>
        <dbReference type="EMBL" id="KWX11276.1"/>
    </source>
</evidence>
<organism evidence="1 2">
    <name type="scientific">Giardia duodenalis assemblage B</name>
    <dbReference type="NCBI Taxonomy" id="1394984"/>
    <lineage>
        <taxon>Eukaryota</taxon>
        <taxon>Metamonada</taxon>
        <taxon>Diplomonadida</taxon>
        <taxon>Hexamitidae</taxon>
        <taxon>Giardiinae</taxon>
        <taxon>Giardia</taxon>
    </lineage>
</organism>
<dbReference type="AlphaFoldDB" id="A0A132NML3"/>
<evidence type="ECO:0000313" key="2">
    <source>
        <dbReference type="Proteomes" id="UP000070089"/>
    </source>
</evidence>
<accession>A0A132NML3</accession>
<comment type="caution">
    <text evidence="1">The sequence shown here is derived from an EMBL/GenBank/DDBJ whole genome shotgun (WGS) entry which is preliminary data.</text>
</comment>